<evidence type="ECO:0000256" key="2">
    <source>
        <dbReference type="ARBA" id="ARBA00007040"/>
    </source>
</evidence>
<dbReference type="Pfam" id="PF13520">
    <property type="entry name" value="AA_permease_2"/>
    <property type="match status" value="1"/>
</dbReference>
<reference evidence="10" key="1">
    <citation type="submission" date="2022-11" db="UniProtKB">
        <authorList>
            <consortium name="WormBaseParasite"/>
        </authorList>
    </citation>
    <scope>IDENTIFICATION</scope>
</reference>
<feature type="transmembrane region" description="Helical" evidence="8">
    <location>
        <begin position="26"/>
        <end position="44"/>
    </location>
</feature>
<evidence type="ECO:0000256" key="5">
    <source>
        <dbReference type="ARBA" id="ARBA00022692"/>
    </source>
</evidence>
<proteinExistence type="inferred from homology"/>
<evidence type="ECO:0000256" key="7">
    <source>
        <dbReference type="ARBA" id="ARBA00023136"/>
    </source>
</evidence>
<comment type="similarity">
    <text evidence="2">Belongs to the amino acid-polyamine-organocation (APC) superfamily. L-type amino acid transporter (LAT) (TC 2.A.3.8) family.</text>
</comment>
<dbReference type="Gene3D" id="1.20.1740.10">
    <property type="entry name" value="Amino acid/polyamine transporter I"/>
    <property type="match status" value="1"/>
</dbReference>
<evidence type="ECO:0000256" key="3">
    <source>
        <dbReference type="ARBA" id="ARBA00022448"/>
    </source>
</evidence>
<protein>
    <submittedName>
        <fullName evidence="10">Uncharacterized protein</fullName>
    </submittedName>
</protein>
<accession>A0A915L5E6</accession>
<dbReference type="Proteomes" id="UP000887565">
    <property type="component" value="Unplaced"/>
</dbReference>
<evidence type="ECO:0000256" key="6">
    <source>
        <dbReference type="ARBA" id="ARBA00022989"/>
    </source>
</evidence>
<name>A0A915L5E6_ROMCU</name>
<evidence type="ECO:0000313" key="9">
    <source>
        <dbReference type="Proteomes" id="UP000887565"/>
    </source>
</evidence>
<feature type="transmembrane region" description="Helical" evidence="8">
    <location>
        <begin position="150"/>
        <end position="168"/>
    </location>
</feature>
<keyword evidence="3" id="KW-0813">Transport</keyword>
<feature type="transmembrane region" description="Helical" evidence="8">
    <location>
        <begin position="301"/>
        <end position="326"/>
    </location>
</feature>
<evidence type="ECO:0000313" key="10">
    <source>
        <dbReference type="WBParaSite" id="nRc.2.0.1.t45982-RA"/>
    </source>
</evidence>
<keyword evidence="7 8" id="KW-0472">Membrane</keyword>
<dbReference type="PIRSF" id="PIRSF006060">
    <property type="entry name" value="AA_transporter"/>
    <property type="match status" value="1"/>
</dbReference>
<dbReference type="InterPro" id="IPR002293">
    <property type="entry name" value="AA/rel_permease1"/>
</dbReference>
<feature type="transmembrane region" description="Helical" evidence="8">
    <location>
        <begin position="220"/>
        <end position="243"/>
    </location>
</feature>
<keyword evidence="6 8" id="KW-1133">Transmembrane helix</keyword>
<feature type="transmembrane region" description="Helical" evidence="8">
    <location>
        <begin position="255"/>
        <end position="281"/>
    </location>
</feature>
<dbReference type="GO" id="GO:0015179">
    <property type="term" value="F:L-amino acid transmembrane transporter activity"/>
    <property type="evidence" value="ECO:0007669"/>
    <property type="project" value="TreeGrafter"/>
</dbReference>
<feature type="transmembrane region" description="Helical" evidence="8">
    <location>
        <begin position="56"/>
        <end position="80"/>
    </location>
</feature>
<feature type="transmembrane region" description="Helical" evidence="8">
    <location>
        <begin position="375"/>
        <end position="400"/>
    </location>
</feature>
<feature type="transmembrane region" description="Helical" evidence="8">
    <location>
        <begin position="412"/>
        <end position="436"/>
    </location>
</feature>
<keyword evidence="9" id="KW-1185">Reference proteome</keyword>
<evidence type="ECO:0000256" key="8">
    <source>
        <dbReference type="SAM" id="Phobius"/>
    </source>
</evidence>
<dbReference type="PANTHER" id="PTHR11785:SF531">
    <property type="entry name" value="LARGE NEUTRAL AMINO ACIDS TRANSPORTER SMALL SUBUNIT 1"/>
    <property type="match status" value="1"/>
</dbReference>
<comment type="subcellular location">
    <subcellularLocation>
        <location evidence="1">Cell membrane</location>
        <topology evidence="1">Multi-pass membrane protein</topology>
    </subcellularLocation>
</comment>
<evidence type="ECO:0000256" key="1">
    <source>
        <dbReference type="ARBA" id="ARBA00004651"/>
    </source>
</evidence>
<feature type="transmembrane region" description="Helical" evidence="8">
    <location>
        <begin position="92"/>
        <end position="109"/>
    </location>
</feature>
<dbReference type="PANTHER" id="PTHR11785">
    <property type="entry name" value="AMINO ACID TRANSPORTER"/>
    <property type="match status" value="1"/>
</dbReference>
<organism evidence="9 10">
    <name type="scientific">Romanomermis culicivorax</name>
    <name type="common">Nematode worm</name>
    <dbReference type="NCBI Taxonomy" id="13658"/>
    <lineage>
        <taxon>Eukaryota</taxon>
        <taxon>Metazoa</taxon>
        <taxon>Ecdysozoa</taxon>
        <taxon>Nematoda</taxon>
        <taxon>Enoplea</taxon>
        <taxon>Dorylaimia</taxon>
        <taxon>Mermithida</taxon>
        <taxon>Mermithoidea</taxon>
        <taxon>Mermithidae</taxon>
        <taxon>Romanomermis</taxon>
    </lineage>
</organism>
<dbReference type="FunFam" id="1.20.1740.10:FF:000003">
    <property type="entry name" value="Y+L amino acid transporter 1 isoform X1"/>
    <property type="match status" value="1"/>
</dbReference>
<dbReference type="GO" id="GO:0005886">
    <property type="term" value="C:plasma membrane"/>
    <property type="evidence" value="ECO:0007669"/>
    <property type="project" value="UniProtKB-SubCell"/>
</dbReference>
<dbReference type="InterPro" id="IPR050598">
    <property type="entry name" value="AminoAcid_Transporter"/>
</dbReference>
<dbReference type="AlphaFoldDB" id="A0A915L5E6"/>
<feature type="transmembrane region" description="Helical" evidence="8">
    <location>
        <begin position="442"/>
        <end position="460"/>
    </location>
</feature>
<evidence type="ECO:0000256" key="4">
    <source>
        <dbReference type="ARBA" id="ARBA00022475"/>
    </source>
</evidence>
<feature type="transmembrane region" description="Helical" evidence="8">
    <location>
        <begin position="121"/>
        <end position="138"/>
    </location>
</feature>
<feature type="transmembrane region" description="Helical" evidence="8">
    <location>
        <begin position="347"/>
        <end position="369"/>
    </location>
</feature>
<dbReference type="WBParaSite" id="nRc.2.0.1.t45982-RA">
    <property type="protein sequence ID" value="nRc.2.0.1.t45982-RA"/>
    <property type="gene ID" value="nRc.2.0.1.g45982"/>
</dbReference>
<keyword evidence="5 8" id="KW-0812">Transmembrane</keyword>
<keyword evidence="4" id="KW-1003">Cell membrane</keyword>
<sequence length="492" mass="53491">MGKQNDERPSVDDGEEKVGLKANLNLFGGVMLGVGCIIGSGIFVSTKGVHENAGSVGLSLIIWLLCGVFSALGAYCYAELGTLITQSGGDYAYVYVAFGKFMAFVRLWIECIIIRQDQTCLLPCTLAAVAIIFAQYVLQPFFSCSSPGFALQAAAACCLVTLSLVNAFSSRLTTMIQNVFTIGKLAALALIILTGFYLLATKESSELEAFSNIFDGPPVTFGKLSIAFYAGLWSFNGWNYITIVTEELKNPTRNLPLSIGLSCLICTVVYTLANLAFYAGVSLTEIVESEAVAVTFAEHHYGFLAPIMPLCVAMSCFGTVNGVLLTSSRLFYVGARENQMPNILSMINPYTGTPMPSVFFIMILSMGYLTMSDNIYSLINSIQIVNWIAVAMAVAGLLYLRIKMPVKDHPRPVKVNLIVPVIFLTGCVFLIAVPIYQEFKDSMVGLALLLTSLPVYYLFIHRKNSSSIDNAMGKFTQACQKIMLVVGEDKLK</sequence>
<feature type="transmembrane region" description="Helical" evidence="8">
    <location>
        <begin position="180"/>
        <end position="200"/>
    </location>
</feature>
<dbReference type="OMA" id="YFWSSAY"/>